<proteinExistence type="predicted"/>
<keyword evidence="1" id="KW-0472">Membrane</keyword>
<evidence type="ECO:0000313" key="2">
    <source>
        <dbReference type="EMBL" id="KKQ36934.1"/>
    </source>
</evidence>
<keyword evidence="1" id="KW-0812">Transmembrane</keyword>
<dbReference type="EMBL" id="LBTJ01000049">
    <property type="protein sequence ID" value="KKQ36934.1"/>
    <property type="molecule type" value="Genomic_DNA"/>
</dbReference>
<feature type="transmembrane region" description="Helical" evidence="1">
    <location>
        <begin position="470"/>
        <end position="492"/>
    </location>
</feature>
<organism evidence="2 3">
    <name type="scientific">Candidatus Roizmanbacteria bacterium GW2011_GWA2_37_7</name>
    <dbReference type="NCBI Taxonomy" id="1618481"/>
    <lineage>
        <taxon>Bacteria</taxon>
        <taxon>Candidatus Roizmaniibacteriota</taxon>
    </lineage>
</organism>
<dbReference type="AlphaFoldDB" id="A0A0G0JJL5"/>
<protein>
    <submittedName>
        <fullName evidence="2">Uncharacterized protein</fullName>
    </submittedName>
</protein>
<feature type="transmembrane region" description="Helical" evidence="1">
    <location>
        <begin position="344"/>
        <end position="366"/>
    </location>
</feature>
<evidence type="ECO:0000313" key="3">
    <source>
        <dbReference type="Proteomes" id="UP000034471"/>
    </source>
</evidence>
<accession>A0A0G0JJL5</accession>
<sequence length="572" mass="67270">MSLRVYILVAFSSAKGINHLLLIVRKHTMPDEDEEKEKVVPSTITLSKVTNNLLHAFRSIKQKSPTDEFTKLSVSQTVSFIALMYEKVRNAIEYREDHLIRRAAIERILKRRLSLNPEGKNESENILRELMWARYFPNGSLGELDIQDIQRIIDRYIDIRKQLLPGRTQKIRSYLSEFLLQLITAEIEEFLNPADSQQEADFGYYIFQTLKDKVKIEDVDTQKKDTYLYIAIEKSYRKSDQAYQRYHLFRLFYNQLIAYSADEIQNLIPKFSDIFQKIDDLISNPTVEKLVRFTRKQLPPFLILFSLFRENKSDIESVISKKSTLWSHVEKIARQKYADIRSRLNILAFRSLVYIFITKMLLALMLEVPISEYFYHEVNYWAIGINSLVPPLFMLFIILSVTVPGEENTKRLFFRIVEIIDADSTFEKSTALITKRAKNRRPLLAIGFSLLYVTTFIVTLYLIHIGLKMLNFNILSEAIFIFFISVVAFFAYRIKQLANMYRLTEKGSFFSPVFDFFFMPILSMGKLFSEGVSRLNFFIVLFDFIIEAPFKLIIEVIEEWITFVRQKKEDIV</sequence>
<reference evidence="2 3" key="1">
    <citation type="journal article" date="2015" name="Nature">
        <title>rRNA introns, odd ribosomes, and small enigmatic genomes across a large radiation of phyla.</title>
        <authorList>
            <person name="Brown C.T."/>
            <person name="Hug L.A."/>
            <person name="Thomas B.C."/>
            <person name="Sharon I."/>
            <person name="Castelle C.J."/>
            <person name="Singh A."/>
            <person name="Wilkins M.J."/>
            <person name="Williams K.H."/>
            <person name="Banfield J.F."/>
        </authorList>
    </citation>
    <scope>NUCLEOTIDE SEQUENCE [LARGE SCALE GENOMIC DNA]</scope>
</reference>
<comment type="caution">
    <text evidence="2">The sequence shown here is derived from an EMBL/GenBank/DDBJ whole genome shotgun (WGS) entry which is preliminary data.</text>
</comment>
<evidence type="ECO:0000256" key="1">
    <source>
        <dbReference type="SAM" id="Phobius"/>
    </source>
</evidence>
<name>A0A0G0JJL5_9BACT</name>
<feature type="transmembrane region" description="Helical" evidence="1">
    <location>
        <begin position="443"/>
        <end position="464"/>
    </location>
</feature>
<dbReference type="Proteomes" id="UP000034471">
    <property type="component" value="Unassembled WGS sequence"/>
</dbReference>
<feature type="transmembrane region" description="Helical" evidence="1">
    <location>
        <begin position="378"/>
        <end position="403"/>
    </location>
</feature>
<dbReference type="STRING" id="1618481.US54_C0049G0007"/>
<gene>
    <name evidence="2" type="ORF">US54_C0049G0007</name>
</gene>
<keyword evidence="1" id="KW-1133">Transmembrane helix</keyword>